<evidence type="ECO:0000259" key="13">
    <source>
        <dbReference type="PROSITE" id="PS50219"/>
    </source>
</evidence>
<dbReference type="Proteomes" id="UP001652641">
    <property type="component" value="Chromosome 16"/>
</dbReference>
<dbReference type="EC" id="2.7.11.1" evidence="2"/>
<feature type="region of interest" description="Disordered" evidence="11">
    <location>
        <begin position="490"/>
        <end position="818"/>
    </location>
</feature>
<dbReference type="InterPro" id="IPR000719">
    <property type="entry name" value="Prot_kinase_dom"/>
</dbReference>
<evidence type="ECO:0000256" key="11">
    <source>
        <dbReference type="SAM" id="MobiDB-lite"/>
    </source>
</evidence>
<feature type="binding site" evidence="10">
    <location>
        <position position="54"/>
    </location>
    <ligand>
        <name>ATP</name>
        <dbReference type="ChEBI" id="CHEBI:30616"/>
    </ligand>
</feature>
<dbReference type="RefSeq" id="XP_025848202.1">
    <property type="nucleotide sequence ID" value="XM_025992417.2"/>
</dbReference>
<keyword evidence="4" id="KW-0808">Transferase</keyword>
<feature type="compositionally biased region" description="Low complexity" evidence="11">
    <location>
        <begin position="608"/>
        <end position="622"/>
    </location>
</feature>
<dbReference type="GO" id="GO:0005524">
    <property type="term" value="F:ATP binding"/>
    <property type="evidence" value="ECO:0007669"/>
    <property type="project" value="UniProtKB-UniRule"/>
</dbReference>
<dbReference type="FunFam" id="3.30.200.20:FF:000006">
    <property type="entry name" value="TRAF2 and NCK-interacting protein kinase isoform 4"/>
    <property type="match status" value="1"/>
</dbReference>
<comment type="catalytic activity">
    <reaction evidence="9">
        <text>L-seryl-[protein] + ATP = O-phospho-L-seryl-[protein] + ADP + H(+)</text>
        <dbReference type="Rhea" id="RHEA:17989"/>
        <dbReference type="Rhea" id="RHEA-COMP:9863"/>
        <dbReference type="Rhea" id="RHEA-COMP:11604"/>
        <dbReference type="ChEBI" id="CHEBI:15378"/>
        <dbReference type="ChEBI" id="CHEBI:29999"/>
        <dbReference type="ChEBI" id="CHEBI:30616"/>
        <dbReference type="ChEBI" id="CHEBI:83421"/>
        <dbReference type="ChEBI" id="CHEBI:456216"/>
        <dbReference type="EC" id="2.7.11.1"/>
    </reaction>
</comment>
<feature type="compositionally biased region" description="Polar residues" evidence="11">
    <location>
        <begin position="565"/>
        <end position="576"/>
    </location>
</feature>
<dbReference type="Pfam" id="PF00780">
    <property type="entry name" value="CNH"/>
    <property type="match status" value="1"/>
</dbReference>
<keyword evidence="5 10" id="KW-0547">Nucleotide-binding</keyword>
<evidence type="ECO:0000256" key="4">
    <source>
        <dbReference type="ARBA" id="ARBA00022679"/>
    </source>
</evidence>
<feature type="compositionally biased region" description="Basic and acidic residues" evidence="11">
    <location>
        <begin position="630"/>
        <end position="639"/>
    </location>
</feature>
<dbReference type="PROSITE" id="PS00108">
    <property type="entry name" value="PROTEIN_KINASE_ST"/>
    <property type="match status" value="1"/>
</dbReference>
<feature type="compositionally biased region" description="Low complexity" evidence="11">
    <location>
        <begin position="642"/>
        <end position="668"/>
    </location>
</feature>
<evidence type="ECO:0000256" key="8">
    <source>
        <dbReference type="ARBA" id="ARBA00047899"/>
    </source>
</evidence>
<feature type="region of interest" description="Disordered" evidence="11">
    <location>
        <begin position="402"/>
        <end position="464"/>
    </location>
</feature>
<feature type="compositionally biased region" description="Polar residues" evidence="11">
    <location>
        <begin position="765"/>
        <end position="776"/>
    </location>
</feature>
<gene>
    <name evidence="15" type="primary">MAP4K4</name>
</gene>
<evidence type="ECO:0000313" key="15">
    <source>
        <dbReference type="RefSeq" id="XP_025848202.1"/>
    </source>
</evidence>
<protein>
    <recommendedName>
        <fullName evidence="2">non-specific serine/threonine protein kinase</fullName>
        <ecNumber evidence="2">2.7.11.1</ecNumber>
    </recommendedName>
</protein>
<feature type="compositionally biased region" description="Acidic residues" evidence="11">
    <location>
        <begin position="739"/>
        <end position="754"/>
    </location>
</feature>
<evidence type="ECO:0000313" key="14">
    <source>
        <dbReference type="Proteomes" id="UP001652641"/>
    </source>
</evidence>
<dbReference type="SMART" id="SM00036">
    <property type="entry name" value="CNH"/>
    <property type="match status" value="1"/>
</dbReference>
<sequence length="1270" mass="144782">MANDSPAKSLVDIDLSSLRDPAGIFELVEVVGNGTYGQVYKGRHVKTGQLAAIKVMDVTEDEEEEIKLEINMLKKYSHHRNIATYYGAFIKKSPPGHDDQLWLVMEFCGAGSITDLVKNTKGNTLKEDWIAYISREILRGLAHLHIHHVIHRDIKGQNVLLTENAEVKLVDFGVSAQLDRTVGRRNTFIGTPYWMAPEVIACDENPDATYDYRSDLWSCGITAIEMAEGAPPLCDMHPMRALFLIPRNPPPRLKSKKWSKKFFSFIEGCLVKNYMQRPSTEQLLKHPFIRDQPNERQVRIQLKDHIDRTRKKRGEKDETEYEYSGSEEEEEEVPEQEGEPSSIVNVPGESTLRRDFLRLQQENKERSEALRRQQLLQEQQLREQEEYKRQLLAERQKRIEQQKEQRRRLEEQQRREREARRQQEREQRRREQEEKRRLEELERRRKEEEERRRAEEEKRRVEREQEYIRRQLEEEQRHLEILQQQLLQEQAMLLHDHRRPHPQQQPPPQQERSKPSYHAPEPKPHYEPADRAREVEDRFRKTNHSSPEAQSKQTGRVLEPPVPSRSESFSNGNSESVHPALQRPAEPQVPVRTTSRSPVLSRRDSPLQGSGQQNSQAGQRNSTSSIEPRLLWERVEKLVPRPGSGSSSGSSNSGSQPGSHPGSQSGSGERFRVRSSSKSEGSPSQRLENAVKKPEEKKEVFRPLKPADLTALAKELRAVEDVRPPHKVTDYSSSSEESGTTDEEDDDVEQEGAEEATSGPEDTRAASSLNLSNGETESVKTMIVHDDVESEPAMTPSKEGTLIVRQSTVDQKRASHHESNGFAGRIHLLPDLLQQSHSSSTSSTSSSPSSSQPTPTMSPQTPQDKLTTNETQSASSTLQKHKSSSSFTPFIDPRLLQISPSSGTTVTSVVGFSCDGMRPEAIRQDPTRKGSVVNVNPTNTRPQSDTPEIRKYKKRFNSEILCAALWGVNLLVGTESGLMLLDRSGQGKVYPLINRRRFQQMDVLEGLNVLVTISGKKDKLRVYYLSWLRNKILHNDPEVEKKQGWTTVGDLEGCVHYKVVKYERIKFLVIALKSSVEVYAWAPKPYHKFMAFKSFGELVHKPLLVDLTVEEGQRLKVIYGSCAGFHAVDVDSGSVYDIYLPTHIQCSIKPHAIIILPNTDGMELLVCYEDEGVYVNTYGRITKDVVLQWGEMPTSVAYIRSNQTMGWGEKAIEIRSVETGHLDGVFMHKRAQRLKFLCERNDKVFFASVRSGGSSQVYFMTLGRTSLLSW</sequence>
<dbReference type="PROSITE" id="PS50219">
    <property type="entry name" value="CNH"/>
    <property type="match status" value="1"/>
</dbReference>
<comment type="similarity">
    <text evidence="1">Belongs to the protein kinase superfamily. STE Ser/Thr protein kinase family. STE20 subfamily.</text>
</comment>
<dbReference type="InterPro" id="IPR017441">
    <property type="entry name" value="Protein_kinase_ATP_BS"/>
</dbReference>
<dbReference type="GeneID" id="112915146"/>
<evidence type="ECO:0000256" key="7">
    <source>
        <dbReference type="ARBA" id="ARBA00022840"/>
    </source>
</evidence>
<dbReference type="InterPro" id="IPR008271">
    <property type="entry name" value="Ser/Thr_kinase_AS"/>
</dbReference>
<evidence type="ECO:0000256" key="10">
    <source>
        <dbReference type="PROSITE-ProRule" id="PRU10141"/>
    </source>
</evidence>
<feature type="compositionally biased region" description="Basic and acidic residues" evidence="11">
    <location>
        <begin position="520"/>
        <end position="540"/>
    </location>
</feature>
<dbReference type="InterPro" id="IPR051700">
    <property type="entry name" value="STE20_Ser-Thr_kinase"/>
</dbReference>
<feature type="compositionally biased region" description="Acidic residues" evidence="11">
    <location>
        <begin position="317"/>
        <end position="338"/>
    </location>
</feature>
<accession>A0A3Q7RQW7</accession>
<dbReference type="SMART" id="SM00220">
    <property type="entry name" value="S_TKc"/>
    <property type="match status" value="1"/>
</dbReference>
<dbReference type="GO" id="GO:0004674">
    <property type="term" value="F:protein serine/threonine kinase activity"/>
    <property type="evidence" value="ECO:0007669"/>
    <property type="project" value="UniProtKB-KW"/>
</dbReference>
<dbReference type="Gene3D" id="3.30.200.20">
    <property type="entry name" value="Phosphorylase Kinase, domain 1"/>
    <property type="match status" value="1"/>
</dbReference>
<feature type="compositionally biased region" description="Basic and acidic residues" evidence="11">
    <location>
        <begin position="714"/>
        <end position="729"/>
    </location>
</feature>
<feature type="domain" description="Protein kinase" evidence="12">
    <location>
        <begin position="25"/>
        <end position="289"/>
    </location>
</feature>
<dbReference type="InterPro" id="IPR011009">
    <property type="entry name" value="Kinase-like_dom_sf"/>
</dbReference>
<dbReference type="Pfam" id="PF00069">
    <property type="entry name" value="Pkinase"/>
    <property type="match status" value="1"/>
</dbReference>
<keyword evidence="3" id="KW-0723">Serine/threonine-protein kinase</keyword>
<keyword evidence="14" id="KW-1185">Reference proteome</keyword>
<evidence type="ECO:0000256" key="2">
    <source>
        <dbReference type="ARBA" id="ARBA00012513"/>
    </source>
</evidence>
<dbReference type="PROSITE" id="PS50011">
    <property type="entry name" value="PROTEIN_KINASE_DOM"/>
    <property type="match status" value="1"/>
</dbReference>
<dbReference type="SUPFAM" id="SSF56112">
    <property type="entry name" value="Protein kinase-like (PK-like)"/>
    <property type="match status" value="1"/>
</dbReference>
<feature type="region of interest" description="Disordered" evidence="11">
    <location>
        <begin position="306"/>
        <end position="349"/>
    </location>
</feature>
<keyword evidence="7 10" id="KW-0067">ATP-binding</keyword>
<dbReference type="PANTHER" id="PTHR47096">
    <property type="entry name" value="MISSHAPEN LIKE KINASE 1"/>
    <property type="match status" value="1"/>
</dbReference>
<feature type="domain" description="CNH" evidence="13">
    <location>
        <begin position="957"/>
        <end position="1244"/>
    </location>
</feature>
<dbReference type="Gene3D" id="1.10.510.10">
    <property type="entry name" value="Transferase(Phosphotransferase) domain 1"/>
    <property type="match status" value="1"/>
</dbReference>
<name>A0A3Q7RQW7_VULVU</name>
<evidence type="ECO:0000256" key="1">
    <source>
        <dbReference type="ARBA" id="ARBA00008874"/>
    </source>
</evidence>
<evidence type="ECO:0000256" key="5">
    <source>
        <dbReference type="ARBA" id="ARBA00022741"/>
    </source>
</evidence>
<keyword evidence="6 15" id="KW-0418">Kinase</keyword>
<dbReference type="GO" id="GO:0005829">
    <property type="term" value="C:cytosol"/>
    <property type="evidence" value="ECO:0007669"/>
    <property type="project" value="TreeGrafter"/>
</dbReference>
<feature type="compositionally biased region" description="Polar residues" evidence="11">
    <location>
        <begin position="544"/>
        <end position="554"/>
    </location>
</feature>
<feature type="compositionally biased region" description="Basic and acidic residues" evidence="11">
    <location>
        <begin position="689"/>
        <end position="702"/>
    </location>
</feature>
<dbReference type="PANTHER" id="PTHR47096:SF1">
    <property type="entry name" value="MISSHAPEN LIKE KINASE 1"/>
    <property type="match status" value="1"/>
</dbReference>
<feature type="region of interest" description="Disordered" evidence="11">
    <location>
        <begin position="834"/>
        <end position="886"/>
    </location>
</feature>
<feature type="compositionally biased region" description="Polar residues" evidence="11">
    <location>
        <begin position="674"/>
        <end position="687"/>
    </location>
</feature>
<reference key="1">
    <citation type="submission" date="2019-01" db="UniProtKB">
        <authorList>
            <consortium name="RefSeq"/>
        </authorList>
    </citation>
    <scope>IDENTIFICATION</scope>
</reference>
<evidence type="ECO:0000256" key="3">
    <source>
        <dbReference type="ARBA" id="ARBA00022527"/>
    </source>
</evidence>
<dbReference type="InterPro" id="IPR001180">
    <property type="entry name" value="CNH_dom"/>
</dbReference>
<reference evidence="15" key="2">
    <citation type="submission" date="2025-08" db="UniProtKB">
        <authorList>
            <consortium name="RefSeq"/>
        </authorList>
    </citation>
    <scope>IDENTIFICATION</scope>
    <source>
        <tissue evidence="15">Cell line</tissue>
    </source>
</reference>
<dbReference type="AlphaFoldDB" id="A0A3Q7RQW7"/>
<evidence type="ECO:0000259" key="12">
    <source>
        <dbReference type="PROSITE" id="PS50011"/>
    </source>
</evidence>
<dbReference type="PROSITE" id="PS00107">
    <property type="entry name" value="PROTEIN_KINASE_ATP"/>
    <property type="match status" value="1"/>
</dbReference>
<comment type="catalytic activity">
    <reaction evidence="8">
        <text>L-threonyl-[protein] + ATP = O-phospho-L-threonyl-[protein] + ADP + H(+)</text>
        <dbReference type="Rhea" id="RHEA:46608"/>
        <dbReference type="Rhea" id="RHEA-COMP:11060"/>
        <dbReference type="Rhea" id="RHEA-COMP:11605"/>
        <dbReference type="ChEBI" id="CHEBI:15378"/>
        <dbReference type="ChEBI" id="CHEBI:30013"/>
        <dbReference type="ChEBI" id="CHEBI:30616"/>
        <dbReference type="ChEBI" id="CHEBI:61977"/>
        <dbReference type="ChEBI" id="CHEBI:456216"/>
        <dbReference type="EC" id="2.7.11.1"/>
    </reaction>
</comment>
<feature type="compositionally biased region" description="Low complexity" evidence="11">
    <location>
        <begin position="834"/>
        <end position="863"/>
    </location>
</feature>
<organism evidence="14 15">
    <name type="scientific">Vulpes vulpes</name>
    <name type="common">Red fox</name>
    <dbReference type="NCBI Taxonomy" id="9627"/>
    <lineage>
        <taxon>Eukaryota</taxon>
        <taxon>Metazoa</taxon>
        <taxon>Chordata</taxon>
        <taxon>Craniata</taxon>
        <taxon>Vertebrata</taxon>
        <taxon>Euteleostomi</taxon>
        <taxon>Mammalia</taxon>
        <taxon>Eutheria</taxon>
        <taxon>Laurasiatheria</taxon>
        <taxon>Carnivora</taxon>
        <taxon>Caniformia</taxon>
        <taxon>Canidae</taxon>
        <taxon>Vulpes</taxon>
    </lineage>
</organism>
<dbReference type="CTD" id="9448"/>
<evidence type="ECO:0000256" key="6">
    <source>
        <dbReference type="ARBA" id="ARBA00022777"/>
    </source>
</evidence>
<evidence type="ECO:0000256" key="9">
    <source>
        <dbReference type="ARBA" id="ARBA00048679"/>
    </source>
</evidence>
<dbReference type="FunFam" id="1.10.510.10:FF:000003">
    <property type="entry name" value="TRAF2 and NCK-interacting protein kinase isoform 4"/>
    <property type="match status" value="1"/>
</dbReference>
<proteinExistence type="inferred from homology"/>